<dbReference type="InterPro" id="IPR019364">
    <property type="entry name" value="Mediatior_Med8_fun/met"/>
</dbReference>
<feature type="compositionally biased region" description="Acidic residues" evidence="2">
    <location>
        <begin position="205"/>
        <end position="215"/>
    </location>
</feature>
<evidence type="ECO:0000256" key="2">
    <source>
        <dbReference type="SAM" id="MobiDB-lite"/>
    </source>
</evidence>
<sequence length="252" mass="27683">MSQAVGQSAAQTAGQTLSPEDIKVLETLRIRLAPLVRNLELLQQEVGATQDGLPTWPSLQKSSSILNQTLSSLLSVLTSNADILTTLTPYPTSAFPAGQHWGILDALLQKKHLPDVDKWINDRLRKAGEFCAGAEEFVDLSGGKKKDDKDEEGVKGKEEIEGVKRMKGTLNEEEIYYLWENAGTWGVDVIQKSLQEMGYGKSPGEEEGEESDVKDEEMKDVEGVKEMGKKELEAPMMPLGTVLKFMSTGTMP</sequence>
<comment type="subunit">
    <text evidence="1">Component of the Mediator complex.</text>
</comment>
<dbReference type="OrthoDB" id="5329317at2759"/>
<dbReference type="EMBL" id="ML994615">
    <property type="protein sequence ID" value="KAF2192242.1"/>
    <property type="molecule type" value="Genomic_DNA"/>
</dbReference>
<dbReference type="GO" id="GO:0006357">
    <property type="term" value="P:regulation of transcription by RNA polymerase II"/>
    <property type="evidence" value="ECO:0007669"/>
    <property type="project" value="InterPro"/>
</dbReference>
<comment type="similarity">
    <text evidence="1">Belongs to the Mediator complex subunit 8 family.</text>
</comment>
<dbReference type="Proteomes" id="UP000800200">
    <property type="component" value="Unassembled WGS sequence"/>
</dbReference>
<keyword evidence="4" id="KW-1185">Reference proteome</keyword>
<dbReference type="AlphaFoldDB" id="A0A6A6EMR5"/>
<comment type="function">
    <text evidence="1">Component of the Mediator complex, a coactivator involved in the regulated transcription of nearly all RNA polymerase II-dependent genes. Mediator functions as a bridge to convey information from gene-specific regulatory proteins to the basal RNA polymerase II transcription machinery. Mediator is recruited to promoters by direct interactions with regulatory proteins and serves as a scaffold for the assembly of a functional preinitiation complex with RNA polymerase II and the general transcription factors.</text>
</comment>
<dbReference type="Gene3D" id="1.20.58.1710">
    <property type="match status" value="1"/>
</dbReference>
<keyword evidence="1" id="KW-0010">Activator</keyword>
<feature type="region of interest" description="Disordered" evidence="2">
    <location>
        <begin position="198"/>
        <end position="219"/>
    </location>
</feature>
<evidence type="ECO:0000313" key="3">
    <source>
        <dbReference type="EMBL" id="KAF2192242.1"/>
    </source>
</evidence>
<accession>A0A6A6EMR5</accession>
<evidence type="ECO:0000256" key="1">
    <source>
        <dbReference type="RuleBase" id="RU364144"/>
    </source>
</evidence>
<evidence type="ECO:0000313" key="4">
    <source>
        <dbReference type="Proteomes" id="UP000800200"/>
    </source>
</evidence>
<dbReference type="GO" id="GO:0003712">
    <property type="term" value="F:transcription coregulator activity"/>
    <property type="evidence" value="ECO:0007669"/>
    <property type="project" value="InterPro"/>
</dbReference>
<keyword evidence="1" id="KW-0539">Nucleus</keyword>
<gene>
    <name evidence="1" type="primary">MED8</name>
    <name evidence="3" type="ORF">K469DRAFT_716753</name>
</gene>
<name>A0A6A6EMR5_9PEZI</name>
<proteinExistence type="inferred from homology"/>
<dbReference type="Pfam" id="PF10232">
    <property type="entry name" value="Med8"/>
    <property type="match status" value="1"/>
</dbReference>
<protein>
    <recommendedName>
        <fullName evidence="1">Mediator of RNA polymerase II transcription subunit 8</fullName>
    </recommendedName>
    <alternativeName>
        <fullName evidence="1">Mediator complex subunit 8</fullName>
    </alternativeName>
</protein>
<comment type="subcellular location">
    <subcellularLocation>
        <location evidence="1">Nucleus</location>
    </subcellularLocation>
</comment>
<keyword evidence="1" id="KW-0805">Transcription regulation</keyword>
<keyword evidence="1" id="KW-0804">Transcription</keyword>
<dbReference type="GO" id="GO:0016592">
    <property type="term" value="C:mediator complex"/>
    <property type="evidence" value="ECO:0007669"/>
    <property type="project" value="InterPro"/>
</dbReference>
<organism evidence="3 4">
    <name type="scientific">Zopfia rhizophila CBS 207.26</name>
    <dbReference type="NCBI Taxonomy" id="1314779"/>
    <lineage>
        <taxon>Eukaryota</taxon>
        <taxon>Fungi</taxon>
        <taxon>Dikarya</taxon>
        <taxon>Ascomycota</taxon>
        <taxon>Pezizomycotina</taxon>
        <taxon>Dothideomycetes</taxon>
        <taxon>Dothideomycetes incertae sedis</taxon>
        <taxon>Zopfiaceae</taxon>
        <taxon>Zopfia</taxon>
    </lineage>
</organism>
<dbReference type="Gene3D" id="6.10.250.2610">
    <property type="match status" value="1"/>
</dbReference>
<reference evidence="3" key="1">
    <citation type="journal article" date="2020" name="Stud. Mycol.">
        <title>101 Dothideomycetes genomes: a test case for predicting lifestyles and emergence of pathogens.</title>
        <authorList>
            <person name="Haridas S."/>
            <person name="Albert R."/>
            <person name="Binder M."/>
            <person name="Bloem J."/>
            <person name="Labutti K."/>
            <person name="Salamov A."/>
            <person name="Andreopoulos B."/>
            <person name="Baker S."/>
            <person name="Barry K."/>
            <person name="Bills G."/>
            <person name="Bluhm B."/>
            <person name="Cannon C."/>
            <person name="Castanera R."/>
            <person name="Culley D."/>
            <person name="Daum C."/>
            <person name="Ezra D."/>
            <person name="Gonzalez J."/>
            <person name="Henrissat B."/>
            <person name="Kuo A."/>
            <person name="Liang C."/>
            <person name="Lipzen A."/>
            <person name="Lutzoni F."/>
            <person name="Magnuson J."/>
            <person name="Mondo S."/>
            <person name="Nolan M."/>
            <person name="Ohm R."/>
            <person name="Pangilinan J."/>
            <person name="Park H.-J."/>
            <person name="Ramirez L."/>
            <person name="Alfaro M."/>
            <person name="Sun H."/>
            <person name="Tritt A."/>
            <person name="Yoshinaga Y."/>
            <person name="Zwiers L.-H."/>
            <person name="Turgeon B."/>
            <person name="Goodwin S."/>
            <person name="Spatafora J."/>
            <person name="Crous P."/>
            <person name="Grigoriev I."/>
        </authorList>
    </citation>
    <scope>NUCLEOTIDE SEQUENCE</scope>
    <source>
        <strain evidence="3">CBS 207.26</strain>
    </source>
</reference>